<dbReference type="Proteomes" id="UP001412067">
    <property type="component" value="Unassembled WGS sequence"/>
</dbReference>
<proteinExistence type="predicted"/>
<evidence type="ECO:0000313" key="3">
    <source>
        <dbReference type="Proteomes" id="UP001412067"/>
    </source>
</evidence>
<reference evidence="2 3" key="1">
    <citation type="journal article" date="2022" name="Nat. Plants">
        <title>Genomes of leafy and leafless Platanthera orchids illuminate the evolution of mycoheterotrophy.</title>
        <authorList>
            <person name="Li M.H."/>
            <person name="Liu K.W."/>
            <person name="Li Z."/>
            <person name="Lu H.C."/>
            <person name="Ye Q.L."/>
            <person name="Zhang D."/>
            <person name="Wang J.Y."/>
            <person name="Li Y.F."/>
            <person name="Zhong Z.M."/>
            <person name="Liu X."/>
            <person name="Yu X."/>
            <person name="Liu D.K."/>
            <person name="Tu X.D."/>
            <person name="Liu B."/>
            <person name="Hao Y."/>
            <person name="Liao X.Y."/>
            <person name="Jiang Y.T."/>
            <person name="Sun W.H."/>
            <person name="Chen J."/>
            <person name="Chen Y.Q."/>
            <person name="Ai Y."/>
            <person name="Zhai J.W."/>
            <person name="Wu S.S."/>
            <person name="Zhou Z."/>
            <person name="Hsiao Y.Y."/>
            <person name="Wu W.L."/>
            <person name="Chen Y.Y."/>
            <person name="Lin Y.F."/>
            <person name="Hsu J.L."/>
            <person name="Li C.Y."/>
            <person name="Wang Z.W."/>
            <person name="Zhao X."/>
            <person name="Zhong W.Y."/>
            <person name="Ma X.K."/>
            <person name="Ma L."/>
            <person name="Huang J."/>
            <person name="Chen G.Z."/>
            <person name="Huang M.Z."/>
            <person name="Huang L."/>
            <person name="Peng D.H."/>
            <person name="Luo Y.B."/>
            <person name="Zou S.Q."/>
            <person name="Chen S.P."/>
            <person name="Lan S."/>
            <person name="Tsai W.C."/>
            <person name="Van de Peer Y."/>
            <person name="Liu Z.J."/>
        </authorList>
    </citation>
    <scope>NUCLEOTIDE SEQUENCE [LARGE SCALE GENOMIC DNA]</scope>
    <source>
        <strain evidence="2">Lor288</strain>
    </source>
</reference>
<dbReference type="EMBL" id="JBBWWR010000012">
    <property type="protein sequence ID" value="KAK8958429.1"/>
    <property type="molecule type" value="Genomic_DNA"/>
</dbReference>
<accession>A0ABR2M499</accession>
<feature type="chain" id="PRO_5047011143" evidence="1">
    <location>
        <begin position="23"/>
        <end position="364"/>
    </location>
</feature>
<keyword evidence="3" id="KW-1185">Reference proteome</keyword>
<gene>
    <name evidence="2" type="ORF">KSP40_PGU007116</name>
</gene>
<name>A0ABR2M499_9ASPA</name>
<evidence type="ECO:0000313" key="2">
    <source>
        <dbReference type="EMBL" id="KAK8958429.1"/>
    </source>
</evidence>
<keyword evidence="1" id="KW-0732">Signal</keyword>
<evidence type="ECO:0000256" key="1">
    <source>
        <dbReference type="SAM" id="SignalP"/>
    </source>
</evidence>
<organism evidence="2 3">
    <name type="scientific">Platanthera guangdongensis</name>
    <dbReference type="NCBI Taxonomy" id="2320717"/>
    <lineage>
        <taxon>Eukaryota</taxon>
        <taxon>Viridiplantae</taxon>
        <taxon>Streptophyta</taxon>
        <taxon>Embryophyta</taxon>
        <taxon>Tracheophyta</taxon>
        <taxon>Spermatophyta</taxon>
        <taxon>Magnoliopsida</taxon>
        <taxon>Liliopsida</taxon>
        <taxon>Asparagales</taxon>
        <taxon>Orchidaceae</taxon>
        <taxon>Orchidoideae</taxon>
        <taxon>Orchideae</taxon>
        <taxon>Orchidinae</taxon>
        <taxon>Platanthera</taxon>
    </lineage>
</organism>
<comment type="caution">
    <text evidence="2">The sequence shown here is derived from an EMBL/GenBank/DDBJ whole genome shotgun (WGS) entry which is preliminary data.</text>
</comment>
<feature type="signal peptide" evidence="1">
    <location>
        <begin position="1"/>
        <end position="22"/>
    </location>
</feature>
<protein>
    <submittedName>
        <fullName evidence="2">Uncharacterized protein</fullName>
    </submittedName>
</protein>
<sequence>MGFLPSLILLVSDFDLVCLIFSDPNSDGEKLGEECSKEGIICSVVPDFRELIVKLFKNRRPQGYEPWKFPWAILKKCTWKVSKLDDALREIQHDCDDVIHGMESCLEYIGVLNDVRNLQQLVSVADAYCAGRPYTQPLANSMNFISWLAQGEFCWRFCWRSFNVKSNWRHDRDCGNQVALQAGPDFEINSVGLVALDNQNISHSLCKLEEEIDGKHASPVEDCDKGKHDLTQTHVCESLQGKQQFKDAKFMVAISPKRTNLEGDGDLVRYLFAKIPEVCEEDKCESDCVRSSVEVGTHNILPYLIVTGSGFTNYDFDPFTKVKKVDEMLHDESRSITTIDSCNNYSGECQTAYNRMGGRIWKNN</sequence>